<name>A0A0F6W1H1_9BACT</name>
<feature type="signal peptide" evidence="2">
    <location>
        <begin position="1"/>
        <end position="21"/>
    </location>
</feature>
<feature type="compositionally biased region" description="Pro residues" evidence="1">
    <location>
        <begin position="53"/>
        <end position="65"/>
    </location>
</feature>
<feature type="compositionally biased region" description="Basic and acidic residues" evidence="1">
    <location>
        <begin position="83"/>
        <end position="93"/>
    </location>
</feature>
<keyword evidence="2" id="KW-0732">Signal</keyword>
<evidence type="ECO:0000256" key="1">
    <source>
        <dbReference type="SAM" id="MobiDB-lite"/>
    </source>
</evidence>
<dbReference type="EMBL" id="CP011125">
    <property type="protein sequence ID" value="AKF04827.1"/>
    <property type="molecule type" value="Genomic_DNA"/>
</dbReference>
<feature type="region of interest" description="Disordered" evidence="1">
    <location>
        <begin position="23"/>
        <end position="116"/>
    </location>
</feature>
<keyword evidence="4" id="KW-1185">Reference proteome</keyword>
<organism evidence="3 4">
    <name type="scientific">Sandaracinus amylolyticus</name>
    <dbReference type="NCBI Taxonomy" id="927083"/>
    <lineage>
        <taxon>Bacteria</taxon>
        <taxon>Pseudomonadati</taxon>
        <taxon>Myxococcota</taxon>
        <taxon>Polyangia</taxon>
        <taxon>Polyangiales</taxon>
        <taxon>Sandaracinaceae</taxon>
        <taxon>Sandaracinus</taxon>
    </lineage>
</organism>
<accession>A0A0F6W1H1</accession>
<feature type="chain" id="PRO_5002511215" description="DUF11 domain-containing protein" evidence="2">
    <location>
        <begin position="22"/>
        <end position="372"/>
    </location>
</feature>
<dbReference type="PROSITE" id="PS51257">
    <property type="entry name" value="PROKAR_LIPOPROTEIN"/>
    <property type="match status" value="1"/>
</dbReference>
<protein>
    <recommendedName>
        <fullName evidence="5">DUF11 domain-containing protein</fullName>
    </recommendedName>
</protein>
<evidence type="ECO:0000256" key="2">
    <source>
        <dbReference type="SAM" id="SignalP"/>
    </source>
</evidence>
<evidence type="ECO:0008006" key="5">
    <source>
        <dbReference type="Google" id="ProtNLM"/>
    </source>
</evidence>
<dbReference type="AlphaFoldDB" id="A0A0F6W1H1"/>
<reference evidence="3 4" key="1">
    <citation type="submission" date="2015-03" db="EMBL/GenBank/DDBJ databases">
        <title>Genome assembly of Sandaracinus amylolyticus DSM 53668.</title>
        <authorList>
            <person name="Sharma G."/>
            <person name="Subramanian S."/>
        </authorList>
    </citation>
    <scope>NUCLEOTIDE SEQUENCE [LARGE SCALE GENOMIC DNA]</scope>
    <source>
        <strain evidence="3 4">DSM 53668</strain>
    </source>
</reference>
<evidence type="ECO:0000313" key="4">
    <source>
        <dbReference type="Proteomes" id="UP000034883"/>
    </source>
</evidence>
<feature type="compositionally biased region" description="Low complexity" evidence="1">
    <location>
        <begin position="38"/>
        <end position="52"/>
    </location>
</feature>
<sequence>MRIGLAVLSVVLASCASAPRAAVVVDSEPAPEAEPETEIATPAIEPAITTPPITTPPITTPPTTTPPSSATLVDHASTPCSADPHDARFETESQHPGSSFHIRVRSSHRADARTGEVRARPGDVVRFDVAITNAATVPLALSAYDVERLQRASVMGLSASWTMPLALANGALREGDTLAPGAMLRLCLAFDVGREPVDAAPPSAASQHVYNVDFPSFHHQGLGASGGYVGLVRRTIVVRFPRDRRPSLREPDSWGGVIALELAAGADVVAIARASGMRVGSGVRPFTPIDDDARDPRTYVEAPPHLRVRDAAAALDARDDVLRATPLLRGDPGTEGCSEFSPCARGELCCYMCGIPGCPHGCYAGRSCPHLP</sequence>
<dbReference type="Proteomes" id="UP000034883">
    <property type="component" value="Chromosome"/>
</dbReference>
<proteinExistence type="predicted"/>
<evidence type="ECO:0000313" key="3">
    <source>
        <dbReference type="EMBL" id="AKF04827.1"/>
    </source>
</evidence>
<dbReference type="KEGG" id="samy:DB32_001976"/>
<dbReference type="STRING" id="927083.DB32_001976"/>
<dbReference type="RefSeq" id="WP_157068896.1">
    <property type="nucleotide sequence ID" value="NZ_CP011125.1"/>
</dbReference>
<gene>
    <name evidence="3" type="ORF">DB32_001976</name>
</gene>